<reference evidence="1 2" key="1">
    <citation type="submission" date="2020-08" db="EMBL/GenBank/DDBJ databases">
        <title>Genomic Encyclopedia of Type Strains, Phase IV (KMG-IV): sequencing the most valuable type-strain genomes for metagenomic binning, comparative biology and taxonomic classification.</title>
        <authorList>
            <person name="Goeker M."/>
        </authorList>
    </citation>
    <scope>NUCLEOTIDE SEQUENCE [LARGE SCALE GENOMIC DNA]</scope>
    <source>
        <strain evidence="1 2">DSM 27471</strain>
    </source>
</reference>
<protein>
    <submittedName>
        <fullName evidence="1">Uncharacterized protein (TIGR02757 family)</fullName>
    </submittedName>
</protein>
<accession>A0A7W5DS19</accession>
<dbReference type="EMBL" id="JACHYB010000001">
    <property type="protein sequence ID" value="MBB3187688.1"/>
    <property type="molecule type" value="Genomic_DNA"/>
</dbReference>
<proteinExistence type="predicted"/>
<comment type="caution">
    <text evidence="1">The sequence shown here is derived from an EMBL/GenBank/DDBJ whole genome shotgun (WGS) entry which is preliminary data.</text>
</comment>
<organism evidence="1 2">
    <name type="scientific">Microbacter margulisiae</name>
    <dbReference type="NCBI Taxonomy" id="1350067"/>
    <lineage>
        <taxon>Bacteria</taxon>
        <taxon>Pseudomonadati</taxon>
        <taxon>Bacteroidota</taxon>
        <taxon>Bacteroidia</taxon>
        <taxon>Bacteroidales</taxon>
        <taxon>Porphyromonadaceae</taxon>
        <taxon>Microbacter</taxon>
    </lineage>
</organism>
<dbReference type="RefSeq" id="WP_246392358.1">
    <property type="nucleotide sequence ID" value="NZ_JACHYB010000001.1"/>
</dbReference>
<keyword evidence="2" id="KW-1185">Reference proteome</keyword>
<sequence>MMVTFRRSNHMTKTTDLQKIKLFLDERVACYNRQEFIETDPIQVPHQFTKKEDIEIAAFFTATLSWGQRTNIIRNAKRLIEMMDNAPHDFLYYAGDNDLSRIAQFVHRTFNGDDCLFFIHSLQNIYRNHGGMEHVFNEGFQQEEAIEGTLQAFRTRFLSIPHEPRVRKHIADVSANSSAKRLNMFLRWMVRHDENEVDFGLWKHIPTSALMLPLDVHTGNVARALGLLTRKQNDWKAVEEVTSILRTFDCTDPIKYDYALFGIEAFEGIPFITK</sequence>
<dbReference type="NCBIfam" id="TIGR02757">
    <property type="entry name" value="TIGR02757 family protein"/>
    <property type="match status" value="1"/>
</dbReference>
<evidence type="ECO:0000313" key="2">
    <source>
        <dbReference type="Proteomes" id="UP000544222"/>
    </source>
</evidence>
<gene>
    <name evidence="1" type="ORF">FHX64_001851</name>
</gene>
<evidence type="ECO:0000313" key="1">
    <source>
        <dbReference type="EMBL" id="MBB3187688.1"/>
    </source>
</evidence>
<name>A0A7W5DS19_9PORP</name>
<dbReference type="Pfam" id="PF09674">
    <property type="entry name" value="DUF2400"/>
    <property type="match status" value="1"/>
</dbReference>
<dbReference type="AlphaFoldDB" id="A0A7W5DS19"/>
<dbReference type="Proteomes" id="UP000544222">
    <property type="component" value="Unassembled WGS sequence"/>
</dbReference>
<dbReference type="InterPro" id="IPR014127">
    <property type="entry name" value="CHP02757"/>
</dbReference>